<organism evidence="2 3">
    <name type="scientific">Terriglobus roseus</name>
    <dbReference type="NCBI Taxonomy" id="392734"/>
    <lineage>
        <taxon>Bacteria</taxon>
        <taxon>Pseudomonadati</taxon>
        <taxon>Acidobacteriota</taxon>
        <taxon>Terriglobia</taxon>
        <taxon>Terriglobales</taxon>
        <taxon>Acidobacteriaceae</taxon>
        <taxon>Terriglobus</taxon>
    </lineage>
</organism>
<dbReference type="RefSeq" id="WP_074652214.1">
    <property type="nucleotide sequence ID" value="NZ_FNSD01000001.1"/>
</dbReference>
<dbReference type="InterPro" id="IPR046748">
    <property type="entry name" value="HipA_2"/>
</dbReference>
<accession>A0A1H4JD17</accession>
<name>A0A1H4JD17_9BACT</name>
<reference evidence="2 3" key="1">
    <citation type="submission" date="2016-10" db="EMBL/GenBank/DDBJ databases">
        <authorList>
            <person name="de Groot N.N."/>
        </authorList>
    </citation>
    <scope>NUCLEOTIDE SEQUENCE [LARGE SCALE GENOMIC DNA]</scope>
    <source>
        <strain evidence="2 3">AB35.6</strain>
    </source>
</reference>
<evidence type="ECO:0000313" key="2">
    <source>
        <dbReference type="EMBL" id="SEB44017.1"/>
    </source>
</evidence>
<protein>
    <recommendedName>
        <fullName evidence="1">HipA-like kinase domain-containing protein</fullName>
    </recommendedName>
</protein>
<proteinExistence type="predicted"/>
<dbReference type="AlphaFoldDB" id="A0A1H4JD17"/>
<dbReference type="EMBL" id="FNSD01000001">
    <property type="protein sequence ID" value="SEB44017.1"/>
    <property type="molecule type" value="Genomic_DNA"/>
</dbReference>
<sequence>MRSVLATRYVLALREGGSLPAIVEADDLGMYVVKFRGAGQGALALTAEIIAGEIGRALGLSVPELVLVEVDPALGRNDPDAEIRHLLKASVGTNVGLDYLPGSTDFNAAAGDLISAETASMAVWFDSFVQNVDRTPRNPNLLMWHREVRFIDHGAAMFFHHNWETMPAKAQSTFTPIEHHVLLPFASDLVTASRRAHAALNATVLREIVAMVPDAFLAAAMVDRGDAEAIRAEATAKREAYVRFFAERLAHSSIFEEEADRARQRQL</sequence>
<evidence type="ECO:0000313" key="3">
    <source>
        <dbReference type="Proteomes" id="UP000182409"/>
    </source>
</evidence>
<feature type="domain" description="HipA-like kinase" evidence="1">
    <location>
        <begin position="14"/>
        <end position="220"/>
    </location>
</feature>
<dbReference type="Proteomes" id="UP000182409">
    <property type="component" value="Unassembled WGS sequence"/>
</dbReference>
<gene>
    <name evidence="2" type="ORF">SAMN05443244_0526</name>
</gene>
<evidence type="ECO:0000259" key="1">
    <source>
        <dbReference type="Pfam" id="PF20613"/>
    </source>
</evidence>
<dbReference type="OrthoDB" id="9786330at2"/>
<dbReference type="Pfam" id="PF20613">
    <property type="entry name" value="HipA_2"/>
    <property type="match status" value="1"/>
</dbReference>